<evidence type="ECO:0000313" key="6">
    <source>
        <dbReference type="Proteomes" id="UP001642464"/>
    </source>
</evidence>
<evidence type="ECO:0000259" key="4">
    <source>
        <dbReference type="PROSITE" id="PS50222"/>
    </source>
</evidence>
<keyword evidence="1" id="KW-0106">Calcium</keyword>
<dbReference type="PROSITE" id="PS50011">
    <property type="entry name" value="PROTEIN_KINASE_DOM"/>
    <property type="match status" value="1"/>
</dbReference>
<accession>A0ABP0KA97</accession>
<dbReference type="Proteomes" id="UP001642464">
    <property type="component" value="Unassembled WGS sequence"/>
</dbReference>
<feature type="domain" description="EF-hand" evidence="4">
    <location>
        <begin position="534"/>
        <end position="569"/>
    </location>
</feature>
<dbReference type="PROSITE" id="PS50222">
    <property type="entry name" value="EF_HAND_2"/>
    <property type="match status" value="3"/>
</dbReference>
<dbReference type="SMART" id="SM00220">
    <property type="entry name" value="S_TKc"/>
    <property type="match status" value="1"/>
</dbReference>
<dbReference type="PANTHER" id="PTHR44167">
    <property type="entry name" value="OVARIAN-SPECIFIC SERINE/THREONINE-PROTEIN KINASE LOK-RELATED"/>
    <property type="match status" value="1"/>
</dbReference>
<protein>
    <submittedName>
        <fullName evidence="5">Uncharacterized protein</fullName>
    </submittedName>
</protein>
<dbReference type="Pfam" id="PF13202">
    <property type="entry name" value="EF-hand_5"/>
    <property type="match status" value="1"/>
</dbReference>
<dbReference type="InterPro" id="IPR018247">
    <property type="entry name" value="EF_Hand_1_Ca_BS"/>
</dbReference>
<reference evidence="5 6" key="1">
    <citation type="submission" date="2024-02" db="EMBL/GenBank/DDBJ databases">
        <authorList>
            <person name="Chen Y."/>
            <person name="Shah S."/>
            <person name="Dougan E. K."/>
            <person name="Thang M."/>
            <person name="Chan C."/>
        </authorList>
    </citation>
    <scope>NUCLEOTIDE SEQUENCE [LARGE SCALE GENOMIC DNA]</scope>
</reference>
<gene>
    <name evidence="5" type="ORF">SCF082_LOCUS16223</name>
</gene>
<sequence length="868" mass="96277">MSREKATVVHAIDKCLDQKDATYQVVGQCYNQLPSARSGAISASDLQAVLTSSARSLGLPAQFFMGKEQIFESFDLNGNGMIEEDEAKRIIWKLLQHKRLELAGRRPIKVPVSSVVAQGYSVVKELGRGGQGTMYLCTKRSWFRTSKYCIKFYEKADANAGGLDELMDEYALMSSLDNPHIAKTYEVFQDKSFYYLVNEPYFGGDLTKLGKNAYQSKVRISENWWRGIFRQCLEGLCYLHTQGVMHCDIKEPNIMIAASDYQVPHVVLIDFGLSTAFTSNREGVCGTPGYIPPETWRTGVWYPRGDVFSMGVVFFQCVCGMVPTKNGTVQGALVDGCRSQDEIASAAWSKPLPWERFPGNMPLLQDIIELMTLRDRSHRPRALQAANHEWFHGSSDVDLPASSLQGLIGCADKHQVIEELTIRLGEANTLHAMRQLLEQFQKLDRHKQGTVEDGVAYELLVRHAVPTKVAQRCVQSCGRDFPYVALMNDILASKERYGYQYILELFQKLDVDHSGSLSVGELRGLIGSGVFQLAGPEDVDRLLSWMDVNKDGTVSFDEFLNVALEFGQISSRAESDEASTSFWAGLGLRGWASAEPATSIGAGRSFQPREPNIGGMPSQQQGVDSLGQRAQPVQQEVQVWRLRVGILNAEGAPFIDPMQFHSAYVICSLCGEDPQSDAVELFRTHAVGYSGQASWNIEEDLLDYQPPDGLELSVVCQGAGNSEWLLGSARLQHRQFFPLGCNTRLTLVRAAEGIQGTLWVKVLVMEDNGTPVSEAPLQEPSPPKKQQQWAVHPGYHEAGSFANATGANRGIQVTWGKRWVENRQPHLAAVRQMAALQPQPLPAVPQHVYAPSPQAVPMMPPMMVPRRG</sequence>
<dbReference type="SUPFAM" id="SSF49562">
    <property type="entry name" value="C2 domain (Calcium/lipid-binding domain, CaLB)"/>
    <property type="match status" value="1"/>
</dbReference>
<dbReference type="SUPFAM" id="SSF47473">
    <property type="entry name" value="EF-hand"/>
    <property type="match status" value="1"/>
</dbReference>
<dbReference type="InterPro" id="IPR000719">
    <property type="entry name" value="Prot_kinase_dom"/>
</dbReference>
<dbReference type="Pfam" id="PF00069">
    <property type="entry name" value="Pkinase"/>
    <property type="match status" value="1"/>
</dbReference>
<name>A0ABP0KA97_9DINO</name>
<proteinExistence type="inferred from homology"/>
<dbReference type="InterPro" id="IPR035892">
    <property type="entry name" value="C2_domain_sf"/>
</dbReference>
<evidence type="ECO:0000256" key="1">
    <source>
        <dbReference type="ARBA" id="ARBA00022837"/>
    </source>
</evidence>
<dbReference type="PROSITE" id="PS00108">
    <property type="entry name" value="PROTEIN_KINASE_ST"/>
    <property type="match status" value="1"/>
</dbReference>
<comment type="caution">
    <text evidence="5">The sequence shown here is derived from an EMBL/GenBank/DDBJ whole genome shotgun (WGS) entry which is preliminary data.</text>
</comment>
<dbReference type="InterPro" id="IPR002048">
    <property type="entry name" value="EF_hand_dom"/>
</dbReference>
<dbReference type="SMART" id="SM00054">
    <property type="entry name" value="EFh"/>
    <property type="match status" value="3"/>
</dbReference>
<dbReference type="PROSITE" id="PS00018">
    <property type="entry name" value="EF_HAND_1"/>
    <property type="match status" value="2"/>
</dbReference>
<feature type="domain" description="EF-hand" evidence="4">
    <location>
        <begin position="497"/>
        <end position="532"/>
    </location>
</feature>
<organism evidence="5 6">
    <name type="scientific">Durusdinium trenchii</name>
    <dbReference type="NCBI Taxonomy" id="1381693"/>
    <lineage>
        <taxon>Eukaryota</taxon>
        <taxon>Sar</taxon>
        <taxon>Alveolata</taxon>
        <taxon>Dinophyceae</taxon>
        <taxon>Suessiales</taxon>
        <taxon>Symbiodiniaceae</taxon>
        <taxon>Durusdinium</taxon>
    </lineage>
</organism>
<dbReference type="InterPro" id="IPR008271">
    <property type="entry name" value="Ser/Thr_kinase_AS"/>
</dbReference>
<evidence type="ECO:0000256" key="2">
    <source>
        <dbReference type="ARBA" id="ARBA00024334"/>
    </source>
</evidence>
<feature type="domain" description="EF-hand" evidence="4">
    <location>
        <begin position="68"/>
        <end position="97"/>
    </location>
</feature>
<dbReference type="Gene3D" id="3.30.200.20">
    <property type="entry name" value="Phosphorylase Kinase, domain 1"/>
    <property type="match status" value="1"/>
</dbReference>
<evidence type="ECO:0000313" key="5">
    <source>
        <dbReference type="EMBL" id="CAK9023464.1"/>
    </source>
</evidence>
<dbReference type="InterPro" id="IPR011992">
    <property type="entry name" value="EF-hand-dom_pair"/>
</dbReference>
<dbReference type="Gene3D" id="1.10.238.10">
    <property type="entry name" value="EF-hand"/>
    <property type="match status" value="1"/>
</dbReference>
<feature type="domain" description="Protein kinase" evidence="3">
    <location>
        <begin position="120"/>
        <end position="391"/>
    </location>
</feature>
<evidence type="ECO:0000259" key="3">
    <source>
        <dbReference type="PROSITE" id="PS50011"/>
    </source>
</evidence>
<dbReference type="Pfam" id="PF13499">
    <property type="entry name" value="EF-hand_7"/>
    <property type="match status" value="1"/>
</dbReference>
<dbReference type="InterPro" id="IPR011009">
    <property type="entry name" value="Kinase-like_dom_sf"/>
</dbReference>
<keyword evidence="6" id="KW-1185">Reference proteome</keyword>
<dbReference type="PANTHER" id="PTHR44167:SF30">
    <property type="entry name" value="PHOSPHORYLASE KINASE"/>
    <property type="match status" value="1"/>
</dbReference>
<comment type="similarity">
    <text evidence="2">Belongs to the protein kinase superfamily. Ser/Thr protein kinase family. CDPK subfamily.</text>
</comment>
<dbReference type="Gene3D" id="1.10.510.10">
    <property type="entry name" value="Transferase(Phosphotransferase) domain 1"/>
    <property type="match status" value="1"/>
</dbReference>
<dbReference type="SUPFAM" id="SSF56112">
    <property type="entry name" value="Protein kinase-like (PK-like)"/>
    <property type="match status" value="1"/>
</dbReference>
<dbReference type="EMBL" id="CAXAMM010010480">
    <property type="protein sequence ID" value="CAK9023464.1"/>
    <property type="molecule type" value="Genomic_DNA"/>
</dbReference>
<dbReference type="CDD" id="cd00051">
    <property type="entry name" value="EFh"/>
    <property type="match status" value="1"/>
</dbReference>